<dbReference type="RefSeq" id="WP_341400594.1">
    <property type="nucleotide sequence ID" value="NZ_JBBUTI010000015.1"/>
</dbReference>
<feature type="region of interest" description="Disordered" evidence="1">
    <location>
        <begin position="189"/>
        <end position="215"/>
    </location>
</feature>
<dbReference type="Pfam" id="PF05597">
    <property type="entry name" value="Phasin"/>
    <property type="match status" value="1"/>
</dbReference>
<accession>A0ABU9C8R7</accession>
<reference evidence="2 3" key="1">
    <citation type="submission" date="2024-04" db="EMBL/GenBank/DDBJ databases">
        <title>Novel species of the genus Ideonella isolated from streams.</title>
        <authorList>
            <person name="Lu H."/>
        </authorList>
    </citation>
    <scope>NUCLEOTIDE SEQUENCE [LARGE SCALE GENOMIC DNA]</scope>
    <source>
        <strain evidence="2 3">LYT19W</strain>
    </source>
</reference>
<evidence type="ECO:0000256" key="1">
    <source>
        <dbReference type="SAM" id="MobiDB-lite"/>
    </source>
</evidence>
<organism evidence="2 3">
    <name type="scientific">Ideonella margarita</name>
    <dbReference type="NCBI Taxonomy" id="2984191"/>
    <lineage>
        <taxon>Bacteria</taxon>
        <taxon>Pseudomonadati</taxon>
        <taxon>Pseudomonadota</taxon>
        <taxon>Betaproteobacteria</taxon>
        <taxon>Burkholderiales</taxon>
        <taxon>Sphaerotilaceae</taxon>
        <taxon>Ideonella</taxon>
    </lineage>
</organism>
<proteinExistence type="predicted"/>
<evidence type="ECO:0000313" key="2">
    <source>
        <dbReference type="EMBL" id="MEK8048281.1"/>
    </source>
</evidence>
<evidence type="ECO:0000313" key="3">
    <source>
        <dbReference type="Proteomes" id="UP001379945"/>
    </source>
</evidence>
<dbReference type="InterPro" id="IPR008769">
    <property type="entry name" value="PhaF_PhaI"/>
</dbReference>
<protein>
    <submittedName>
        <fullName evidence="2">Phasin family protein</fullName>
    </submittedName>
</protein>
<gene>
    <name evidence="2" type="ORF">AACH00_18150</name>
</gene>
<dbReference type="Proteomes" id="UP001379945">
    <property type="component" value="Unassembled WGS sequence"/>
</dbReference>
<name>A0ABU9C8R7_9BURK</name>
<dbReference type="PANTHER" id="PTHR38664:SF1">
    <property type="entry name" value="SLR0058 PROTEIN"/>
    <property type="match status" value="1"/>
</dbReference>
<dbReference type="PANTHER" id="PTHR38664">
    <property type="entry name" value="SLR0058 PROTEIN"/>
    <property type="match status" value="1"/>
</dbReference>
<feature type="compositionally biased region" description="Low complexity" evidence="1">
    <location>
        <begin position="189"/>
        <end position="210"/>
    </location>
</feature>
<keyword evidence="3" id="KW-1185">Reference proteome</keyword>
<comment type="caution">
    <text evidence="2">The sequence shown here is derived from an EMBL/GenBank/DDBJ whole genome shotgun (WGS) entry which is preliminary data.</text>
</comment>
<sequence length="236" mass="23187">MVKKLKKMAEQKAASPAGLLDSQLAGAVKASAQQIWLAGMGAFAKAQEEGGKVFEALVKEGVSLQRKTQAVAEERLGDVTGKVSAMAGEVTNKAGASWDKLESIFESRTAKAMGKLGVPTAADVASLSARLSAIEAALGLNAPKAAAKKKPAAKAAAPAKAVTKTAAKPAAKAAAPKKAAAKVAVKAAPAAPAKKAAATKATPAKTATKAAAKKAPAKAAKVVAPAAAAAPAPAEG</sequence>
<dbReference type="EMBL" id="JBBUTI010000015">
    <property type="protein sequence ID" value="MEK8048281.1"/>
    <property type="molecule type" value="Genomic_DNA"/>
</dbReference>